<gene>
    <name evidence="3" type="ORF">B1A_21142</name>
</gene>
<evidence type="ECO:0000313" key="3">
    <source>
        <dbReference type="EMBL" id="EQD28527.1"/>
    </source>
</evidence>
<dbReference type="SUPFAM" id="SSF51905">
    <property type="entry name" value="FAD/NAD(P)-binding domain"/>
    <property type="match status" value="1"/>
</dbReference>
<dbReference type="Pfam" id="PF07992">
    <property type="entry name" value="Pyr_redox_2"/>
    <property type="match status" value="1"/>
</dbReference>
<feature type="domain" description="FAD/NAD(P)-binding" evidence="2">
    <location>
        <begin position="9"/>
        <end position="77"/>
    </location>
</feature>
<dbReference type="GO" id="GO:0050660">
    <property type="term" value="F:flavin adenine dinucleotide binding"/>
    <property type="evidence" value="ECO:0007669"/>
    <property type="project" value="TreeGrafter"/>
</dbReference>
<dbReference type="InterPro" id="IPR036188">
    <property type="entry name" value="FAD/NAD-bd_sf"/>
</dbReference>
<feature type="non-terminal residue" evidence="3">
    <location>
        <position position="1"/>
    </location>
</feature>
<proteinExistence type="predicted"/>
<organism evidence="3">
    <name type="scientific">mine drainage metagenome</name>
    <dbReference type="NCBI Taxonomy" id="410659"/>
    <lineage>
        <taxon>unclassified sequences</taxon>
        <taxon>metagenomes</taxon>
        <taxon>ecological metagenomes</taxon>
    </lineage>
</organism>
<comment type="caution">
    <text evidence="3">The sequence shown here is derived from an EMBL/GenBank/DDBJ whole genome shotgun (WGS) entry which is preliminary data.</text>
</comment>
<dbReference type="AlphaFoldDB" id="T0Y9P6"/>
<dbReference type="Gene3D" id="3.50.50.60">
    <property type="entry name" value="FAD/NAD(P)-binding domain"/>
    <property type="match status" value="2"/>
</dbReference>
<name>T0Y9P6_9ZZZZ</name>
<dbReference type="GO" id="GO:0003955">
    <property type="term" value="F:NAD(P)H dehydrogenase (quinone) activity"/>
    <property type="evidence" value="ECO:0007669"/>
    <property type="project" value="TreeGrafter"/>
</dbReference>
<dbReference type="InterPro" id="IPR023753">
    <property type="entry name" value="FAD/NAD-binding_dom"/>
</dbReference>
<evidence type="ECO:0000259" key="2">
    <source>
        <dbReference type="Pfam" id="PF07992"/>
    </source>
</evidence>
<feature type="non-terminal residue" evidence="3">
    <location>
        <position position="96"/>
    </location>
</feature>
<protein>
    <submittedName>
        <fullName evidence="3">Mercuric ion reductase</fullName>
    </submittedName>
</protein>
<reference evidence="3" key="2">
    <citation type="journal article" date="2014" name="ISME J.">
        <title>Microbial stratification in low pH oxic and suboxic macroscopic growths along an acid mine drainage.</title>
        <authorList>
            <person name="Mendez-Garcia C."/>
            <person name="Mesa V."/>
            <person name="Sprenger R.R."/>
            <person name="Richter M."/>
            <person name="Diez M.S."/>
            <person name="Solano J."/>
            <person name="Bargiela R."/>
            <person name="Golyshina O.V."/>
            <person name="Manteca A."/>
            <person name="Ramos J.L."/>
            <person name="Gallego J.R."/>
            <person name="Llorente I."/>
            <person name="Martins Dos Santos V.A."/>
            <person name="Jensen O.N."/>
            <person name="Pelaez A.I."/>
            <person name="Sanchez J."/>
            <person name="Ferrer M."/>
        </authorList>
    </citation>
    <scope>NUCLEOTIDE SEQUENCE</scope>
</reference>
<sequence length="96" mass="9658">SARFTDAHTLAVTLQDGTVQTVGFDQCLIATGAHPAIPPIEGLKDTPYWTSTEALAAAATPATPGRHRFLGGGGGTGAGLRPAGQPGHHPGARHAV</sequence>
<evidence type="ECO:0000256" key="1">
    <source>
        <dbReference type="SAM" id="MobiDB-lite"/>
    </source>
</evidence>
<accession>T0Y9P6</accession>
<feature type="region of interest" description="Disordered" evidence="1">
    <location>
        <begin position="59"/>
        <end position="96"/>
    </location>
</feature>
<dbReference type="PANTHER" id="PTHR43014">
    <property type="entry name" value="MERCURIC REDUCTASE"/>
    <property type="match status" value="1"/>
</dbReference>
<dbReference type="EMBL" id="AUZX01015621">
    <property type="protein sequence ID" value="EQD28527.1"/>
    <property type="molecule type" value="Genomic_DNA"/>
</dbReference>
<reference evidence="3" key="1">
    <citation type="submission" date="2013-08" db="EMBL/GenBank/DDBJ databases">
        <authorList>
            <person name="Mendez C."/>
            <person name="Richter M."/>
            <person name="Ferrer M."/>
            <person name="Sanchez J."/>
        </authorList>
    </citation>
    <scope>NUCLEOTIDE SEQUENCE</scope>
</reference>
<dbReference type="PANTHER" id="PTHR43014:SF2">
    <property type="entry name" value="MERCURIC REDUCTASE"/>
    <property type="match status" value="1"/>
</dbReference>